<evidence type="ECO:0008006" key="3">
    <source>
        <dbReference type="Google" id="ProtNLM"/>
    </source>
</evidence>
<evidence type="ECO:0000313" key="2">
    <source>
        <dbReference type="Proteomes" id="UP000217768"/>
    </source>
</evidence>
<sequence length="104" mass="11773">MGIVEAGSLEPAPPCPHPAAAYFAEQLKTLMGQYRVRTPAGKPRKLTPLRLQQMLSAQYPGWRRSQSQMYRLYRAESLPYLDDICVIAEFFGVSPRLFVSDRAL</sequence>
<dbReference type="AlphaFoldDB" id="A0A2A2ZBC2"/>
<protein>
    <recommendedName>
        <fullName evidence="3">XRE family transcriptional regulator</fullName>
    </recommendedName>
</protein>
<dbReference type="Gene3D" id="1.10.260.40">
    <property type="entry name" value="lambda repressor-like DNA-binding domains"/>
    <property type="match status" value="1"/>
</dbReference>
<dbReference type="GO" id="GO:0003677">
    <property type="term" value="F:DNA binding"/>
    <property type="evidence" value="ECO:0007669"/>
    <property type="project" value="InterPro"/>
</dbReference>
<dbReference type="Proteomes" id="UP000217768">
    <property type="component" value="Unassembled WGS sequence"/>
</dbReference>
<reference evidence="1 2" key="1">
    <citation type="submission" date="2017-08" db="EMBL/GenBank/DDBJ databases">
        <title>Phylogenetic analysis of Mycobacterium avium complex whole genomes.</title>
        <authorList>
            <person name="Caverly L.J."/>
            <person name="Spilker T."/>
            <person name="Lipuma J."/>
        </authorList>
    </citation>
    <scope>NUCLEOTIDE SEQUENCE [LARGE SCALE GENOMIC DNA]</scope>
    <source>
        <strain evidence="1 2">FLAC0165</strain>
    </source>
</reference>
<proteinExistence type="predicted"/>
<dbReference type="InterPro" id="IPR010982">
    <property type="entry name" value="Lambda_DNA-bd_dom_sf"/>
</dbReference>
<gene>
    <name evidence="1" type="ORF">CKJ66_26130</name>
</gene>
<accession>A0A2A2ZBC2</accession>
<evidence type="ECO:0000313" key="1">
    <source>
        <dbReference type="EMBL" id="PBA23837.1"/>
    </source>
</evidence>
<dbReference type="EMBL" id="NSFD01000055">
    <property type="protein sequence ID" value="PBA23837.1"/>
    <property type="molecule type" value="Genomic_DNA"/>
</dbReference>
<organism evidence="1 2">
    <name type="scientific">Mycobacterium avium</name>
    <dbReference type="NCBI Taxonomy" id="1764"/>
    <lineage>
        <taxon>Bacteria</taxon>
        <taxon>Bacillati</taxon>
        <taxon>Actinomycetota</taxon>
        <taxon>Actinomycetes</taxon>
        <taxon>Mycobacteriales</taxon>
        <taxon>Mycobacteriaceae</taxon>
        <taxon>Mycobacterium</taxon>
        <taxon>Mycobacterium avium complex (MAC)</taxon>
    </lineage>
</organism>
<name>A0A2A2ZBC2_MYCAV</name>
<comment type="caution">
    <text evidence="1">The sequence shown here is derived from an EMBL/GenBank/DDBJ whole genome shotgun (WGS) entry which is preliminary data.</text>
</comment>